<dbReference type="EMBL" id="GBXM01049880">
    <property type="protein sequence ID" value="JAH58697.1"/>
    <property type="molecule type" value="Transcribed_RNA"/>
</dbReference>
<organism evidence="1">
    <name type="scientific">Anguilla anguilla</name>
    <name type="common">European freshwater eel</name>
    <name type="synonym">Muraena anguilla</name>
    <dbReference type="NCBI Taxonomy" id="7936"/>
    <lineage>
        <taxon>Eukaryota</taxon>
        <taxon>Metazoa</taxon>
        <taxon>Chordata</taxon>
        <taxon>Craniata</taxon>
        <taxon>Vertebrata</taxon>
        <taxon>Euteleostomi</taxon>
        <taxon>Actinopterygii</taxon>
        <taxon>Neopterygii</taxon>
        <taxon>Teleostei</taxon>
        <taxon>Anguilliformes</taxon>
        <taxon>Anguillidae</taxon>
        <taxon>Anguilla</taxon>
    </lineage>
</organism>
<evidence type="ECO:0000313" key="1">
    <source>
        <dbReference type="EMBL" id="JAH58697.1"/>
    </source>
</evidence>
<dbReference type="AlphaFoldDB" id="A0A0E9TYY7"/>
<reference evidence="1" key="2">
    <citation type="journal article" date="2015" name="Fish Shellfish Immunol.">
        <title>Early steps in the European eel (Anguilla anguilla)-Vibrio vulnificus interaction in the gills: Role of the RtxA13 toxin.</title>
        <authorList>
            <person name="Callol A."/>
            <person name="Pajuelo D."/>
            <person name="Ebbesson L."/>
            <person name="Teles M."/>
            <person name="MacKenzie S."/>
            <person name="Amaro C."/>
        </authorList>
    </citation>
    <scope>NUCLEOTIDE SEQUENCE</scope>
</reference>
<reference evidence="1" key="1">
    <citation type="submission" date="2014-11" db="EMBL/GenBank/DDBJ databases">
        <authorList>
            <person name="Amaro Gonzalez C."/>
        </authorList>
    </citation>
    <scope>NUCLEOTIDE SEQUENCE</scope>
</reference>
<protein>
    <submittedName>
        <fullName evidence="1">Uncharacterized protein</fullName>
    </submittedName>
</protein>
<accession>A0A0E9TYY7</accession>
<proteinExistence type="predicted"/>
<name>A0A0E9TYY7_ANGAN</name>
<sequence length="27" mass="3277">MQCIWHHCTRVGEMVTIVYVVFFNPCY</sequence>